<name>A0A151ZK86_TIELA</name>
<dbReference type="OMA" id="FILDCEH"/>
<dbReference type="InterPro" id="IPR007123">
    <property type="entry name" value="Gelsolin-like_dom"/>
</dbReference>
<feature type="compositionally biased region" description="Low complexity" evidence="1">
    <location>
        <begin position="859"/>
        <end position="898"/>
    </location>
</feature>
<dbReference type="FunCoup" id="A0A151ZK86">
    <property type="interactions" value="595"/>
</dbReference>
<dbReference type="OrthoDB" id="6375767at2759"/>
<dbReference type="SUPFAM" id="SSF55753">
    <property type="entry name" value="Actin depolymerizing proteins"/>
    <property type="match status" value="5"/>
</dbReference>
<dbReference type="GO" id="GO:0051016">
    <property type="term" value="P:barbed-end actin filament capping"/>
    <property type="evidence" value="ECO:0007669"/>
    <property type="project" value="TreeGrafter"/>
</dbReference>
<organism evidence="3 4">
    <name type="scientific">Tieghemostelium lacteum</name>
    <name type="common">Slime mold</name>
    <name type="synonym">Dictyostelium lacteum</name>
    <dbReference type="NCBI Taxonomy" id="361077"/>
    <lineage>
        <taxon>Eukaryota</taxon>
        <taxon>Amoebozoa</taxon>
        <taxon>Evosea</taxon>
        <taxon>Eumycetozoa</taxon>
        <taxon>Dictyostelia</taxon>
        <taxon>Dictyosteliales</taxon>
        <taxon>Raperosteliaceae</taxon>
        <taxon>Tieghemostelium</taxon>
    </lineage>
</organism>
<feature type="compositionally biased region" description="Basic residues" evidence="1">
    <location>
        <begin position="847"/>
        <end position="858"/>
    </location>
</feature>
<dbReference type="PANTHER" id="PTHR11977">
    <property type="entry name" value="VILLIN"/>
    <property type="match status" value="1"/>
</dbReference>
<dbReference type="PRINTS" id="PR00597">
    <property type="entry name" value="GELSOLIN"/>
</dbReference>
<feature type="compositionally biased region" description="Basic and acidic residues" evidence="1">
    <location>
        <begin position="769"/>
        <end position="778"/>
    </location>
</feature>
<dbReference type="GO" id="GO:0051015">
    <property type="term" value="F:actin filament binding"/>
    <property type="evidence" value="ECO:0007669"/>
    <property type="project" value="InterPro"/>
</dbReference>
<dbReference type="GO" id="GO:0008154">
    <property type="term" value="P:actin polymerization or depolymerization"/>
    <property type="evidence" value="ECO:0007669"/>
    <property type="project" value="TreeGrafter"/>
</dbReference>
<feature type="compositionally biased region" description="Basic and acidic residues" evidence="1">
    <location>
        <begin position="1"/>
        <end position="19"/>
    </location>
</feature>
<feature type="compositionally biased region" description="Polar residues" evidence="1">
    <location>
        <begin position="811"/>
        <end position="828"/>
    </location>
</feature>
<reference evidence="3 4" key="1">
    <citation type="submission" date="2015-12" db="EMBL/GenBank/DDBJ databases">
        <title>Dictyostelia acquired genes for synthesis and detection of signals that induce cell-type specialization by lateral gene transfer from prokaryotes.</title>
        <authorList>
            <person name="Gloeckner G."/>
            <person name="Schaap P."/>
        </authorList>
    </citation>
    <scope>NUCLEOTIDE SEQUENCE [LARGE SCALE GENOMIC DNA]</scope>
    <source>
        <strain evidence="3 4">TK</strain>
    </source>
</reference>
<dbReference type="SMART" id="SM00262">
    <property type="entry name" value="GEL"/>
    <property type="match status" value="5"/>
</dbReference>
<feature type="domain" description="Gelsolin-like" evidence="2">
    <location>
        <begin position="247"/>
        <end position="301"/>
    </location>
</feature>
<feature type="compositionally biased region" description="Low complexity" evidence="1">
    <location>
        <begin position="829"/>
        <end position="846"/>
    </location>
</feature>
<feature type="compositionally biased region" description="Low complexity" evidence="1">
    <location>
        <begin position="25"/>
        <end position="43"/>
    </location>
</feature>
<protein>
    <submittedName>
        <fullName evidence="3">Gelsolin-related protein</fullName>
    </submittedName>
</protein>
<dbReference type="InParanoid" id="A0A151ZK86"/>
<feature type="compositionally biased region" description="Polar residues" evidence="1">
    <location>
        <begin position="930"/>
        <end position="969"/>
    </location>
</feature>
<accession>A0A151ZK86</accession>
<comment type="caution">
    <text evidence="3">The sequence shown here is derived from an EMBL/GenBank/DDBJ whole genome shotgun (WGS) entry which is preliminary data.</text>
</comment>
<feature type="compositionally biased region" description="Basic residues" evidence="1">
    <location>
        <begin position="917"/>
        <end position="929"/>
    </location>
</feature>
<dbReference type="InterPro" id="IPR007122">
    <property type="entry name" value="Villin/Gelsolin"/>
</dbReference>
<dbReference type="Proteomes" id="UP000076078">
    <property type="component" value="Unassembled WGS sequence"/>
</dbReference>
<feature type="region of interest" description="Disordered" evidence="1">
    <location>
        <begin position="1"/>
        <end position="52"/>
    </location>
</feature>
<sequence length="984" mass="112528">MEVDSHDNQLHGDDNKSDDFEQQVEEQQSIVEKPIDQIELQQEQEQEQQKSISFSLSTEQNVSNELEDSQQNIQETVEGKNEIVVENLKQEEEIKPASSKTIQSSVSLHIDAKLIQVCGQEPYHYIIVPLSKESLNLEDVFIMQSDAYMFVWASPNVNSTKKAKAIQMAQKLKAEIGCERAVQVLEFGEEHPTFLYCLGLPKGQKLKVTKENNELFQLDEDDQVLEPEFYLFKLATVEDKLNFIPIDEPEIKQDMFESNSCYIIDCEHEIFVWQGKNSTKAERECSIPLAKKIQATFDRPETFINTIRMEFDGSESCLFKSKFKSGWKDKVQPMQSYLGLGKKKAELSFDIASMHVDKEVPTIQLSSNDHKGKLLVWNCGGGGKWQKVEEDDFGIFFSNKSYVCHFIYKPENKNSIRSVIFYWEGSYSNHRNYISYKFGLYKDIQKKMQALQSDDPVEYRITQNKEPLEFIQLFGTDILVLNDDKLQPKPMMFQVRGGKNGCRGTQLQEISSLNLNSMDSFVFIFPEKLILVWYGRGSNEEERILANELYTFLPPEFEAPLKEFEEGQESEAFWKLIGGKFDYPSIDITDGDESSQKESLKPKIKLFLCTENSGIFKADEVKPFSQLDLNHEENVILDVHNHIFVWKGSNTTESKSQQTLALVKEYIQSFPQDSSRHGKTINFTTIEQGNESSLFKSYFISWKPAAPKVFVDPRIKIAQTHQENVKLELELKKQQQQAQQAEPVKVEEQETKTEDTKVVDESVKVDVETKTEDTKVDEEPVTAEESVKVEETKIEETKIEEEIVKVDESASENVNVDESTSENVKQELNTIEETSETTTTTTSTNTPHKKNKKNKNKNKNQNITTTTTTEESPSINITPPITIATSTSSPSPMSISTSGDLLFSYEPFHSPTSSPKQSRKGKKTHKNKRNNLSGSQLSNMTQLSLSPQQSRSIETTYHLDSSNTITPQKKNNKKFHNRTSSFNH</sequence>
<dbReference type="Gene3D" id="3.40.20.10">
    <property type="entry name" value="Severin"/>
    <property type="match status" value="5"/>
</dbReference>
<dbReference type="AlphaFoldDB" id="A0A151ZK86"/>
<dbReference type="PANTHER" id="PTHR11977:SF129">
    <property type="entry name" value="GELSOLIN-RELATED PROTEIN OF 125 KDA"/>
    <property type="match status" value="1"/>
</dbReference>
<gene>
    <name evidence="3" type="ORF">DLAC_04618</name>
</gene>
<proteinExistence type="predicted"/>
<evidence type="ECO:0000313" key="4">
    <source>
        <dbReference type="Proteomes" id="UP000076078"/>
    </source>
</evidence>
<dbReference type="GO" id="GO:0015629">
    <property type="term" value="C:actin cytoskeleton"/>
    <property type="evidence" value="ECO:0007669"/>
    <property type="project" value="TreeGrafter"/>
</dbReference>
<feature type="region of interest" description="Disordered" evidence="1">
    <location>
        <begin position="769"/>
        <end position="789"/>
    </location>
</feature>
<feature type="region of interest" description="Disordered" evidence="1">
    <location>
        <begin position="809"/>
        <end position="984"/>
    </location>
</feature>
<dbReference type="EMBL" id="LODT01000022">
    <property type="protein sequence ID" value="KYQ94319.1"/>
    <property type="molecule type" value="Genomic_DNA"/>
</dbReference>
<dbReference type="GO" id="GO:0005546">
    <property type="term" value="F:phosphatidylinositol-4,5-bisphosphate binding"/>
    <property type="evidence" value="ECO:0007669"/>
    <property type="project" value="TreeGrafter"/>
</dbReference>
<dbReference type="GO" id="GO:0005737">
    <property type="term" value="C:cytoplasm"/>
    <property type="evidence" value="ECO:0007669"/>
    <property type="project" value="TreeGrafter"/>
</dbReference>
<dbReference type="GO" id="GO:0051014">
    <property type="term" value="P:actin filament severing"/>
    <property type="evidence" value="ECO:0007669"/>
    <property type="project" value="TreeGrafter"/>
</dbReference>
<keyword evidence="4" id="KW-1185">Reference proteome</keyword>
<dbReference type="InterPro" id="IPR029006">
    <property type="entry name" value="ADF-H/Gelsolin-like_dom_sf"/>
</dbReference>
<dbReference type="STRING" id="361077.A0A151ZK86"/>
<evidence type="ECO:0000256" key="1">
    <source>
        <dbReference type="SAM" id="MobiDB-lite"/>
    </source>
</evidence>
<evidence type="ECO:0000313" key="3">
    <source>
        <dbReference type="EMBL" id="KYQ94319.1"/>
    </source>
</evidence>
<evidence type="ECO:0000259" key="2">
    <source>
        <dbReference type="Pfam" id="PF00626"/>
    </source>
</evidence>
<dbReference type="Pfam" id="PF00626">
    <property type="entry name" value="Gelsolin"/>
    <property type="match status" value="1"/>
</dbReference>